<feature type="region of interest" description="Disordered" evidence="1">
    <location>
        <begin position="486"/>
        <end position="517"/>
    </location>
</feature>
<dbReference type="InParanoid" id="L2GYS2"/>
<dbReference type="HOGENOM" id="CLU_526985_0_0_1"/>
<evidence type="ECO:0000313" key="3">
    <source>
        <dbReference type="EMBL" id="ELA48250.1"/>
    </source>
</evidence>
<name>L2GYS2_VAVCU</name>
<evidence type="ECO:0000256" key="1">
    <source>
        <dbReference type="SAM" id="MobiDB-lite"/>
    </source>
</evidence>
<keyword evidence="2" id="KW-0732">Signal</keyword>
<feature type="chain" id="PRO_5003960352" evidence="2">
    <location>
        <begin position="19"/>
        <end position="517"/>
    </location>
</feature>
<dbReference type="GeneID" id="19878180"/>
<evidence type="ECO:0000256" key="2">
    <source>
        <dbReference type="SAM" id="SignalP"/>
    </source>
</evidence>
<sequence length="517" mass="58097">MFLLVMLQFLLRVLGTNCDDNVADEIRYDNGLVHGNETTDNMNSDEEIDVGDQFSDVFYGAGEEIRAVDYSCNGMPGTDHKSELELNEPKSSGDTQTKKRRAHTPLFIQHGRFYDSTQNKEMESHSSGLVRDVAPCNLEPTNSSSGDAVPSNVPDIVELSAHNPPTLPVRGDDTSIVSRNAPERDFNHKRSTLESSPINTKQMKYGAQNCLDSRALTHFWPEQSAICAKDAENCTTRSREQIANNDAYHIANDDVRQYTPCIEYLHVYFGNKRLFTVGSEYFGCCGRNAISYGAILRNRRIFIMNCARFVQHCKDYIHELPYKLHTIRYVCTGMKYVLLDRNFIELYVNCKVIAQQIECVFSELNLATQLMNQVIGKLYVRCPQDMKQAAENISCDFSEVMAVQRQVIKALADSISEVGRLVPMMDLSKNVRYGENNMMAGGSESCNANVGEEQEVVGGSYDPVKADARQNVSHTERYSKMKRFESTIKSNTHHSAKHGASVDEKASTSAENLGWTE</sequence>
<dbReference type="RefSeq" id="XP_008073310.1">
    <property type="nucleotide sequence ID" value="XM_008075119.1"/>
</dbReference>
<dbReference type="Proteomes" id="UP000011081">
    <property type="component" value="Unassembled WGS sequence"/>
</dbReference>
<organism evidence="3 4">
    <name type="scientific">Vavraia culicis (isolate floridensis)</name>
    <name type="common">Microsporidian parasite</name>
    <dbReference type="NCBI Taxonomy" id="948595"/>
    <lineage>
        <taxon>Eukaryota</taxon>
        <taxon>Fungi</taxon>
        <taxon>Fungi incertae sedis</taxon>
        <taxon>Microsporidia</taxon>
        <taxon>Pleistophoridae</taxon>
        <taxon>Vavraia</taxon>
    </lineage>
</organism>
<dbReference type="VEuPathDB" id="MicrosporidiaDB:VCUG_00291"/>
<feature type="signal peptide" evidence="2">
    <location>
        <begin position="1"/>
        <end position="18"/>
    </location>
</feature>
<dbReference type="EMBL" id="GL877406">
    <property type="protein sequence ID" value="ELA48250.1"/>
    <property type="molecule type" value="Genomic_DNA"/>
</dbReference>
<reference evidence="4" key="1">
    <citation type="submission" date="2011-03" db="EMBL/GenBank/DDBJ databases">
        <title>The genome sequence of Vavraia culicis strain floridensis.</title>
        <authorList>
            <consortium name="The Broad Institute Genome Sequencing Platform"/>
            <person name="Cuomo C."/>
            <person name="Becnel J."/>
            <person name="Sanscrainte N."/>
            <person name="Young S.K."/>
            <person name="Zeng Q."/>
            <person name="Gargeya S."/>
            <person name="Fitzgerald M."/>
            <person name="Haas B."/>
            <person name="Abouelleil A."/>
            <person name="Alvarado L."/>
            <person name="Arachchi H.M."/>
            <person name="Berlin A."/>
            <person name="Chapman S.B."/>
            <person name="Gearin G."/>
            <person name="Goldberg J."/>
            <person name="Griggs A."/>
            <person name="Gujja S."/>
            <person name="Hansen M."/>
            <person name="Heiman D."/>
            <person name="Howarth C."/>
            <person name="Larimer J."/>
            <person name="Lui A."/>
            <person name="MacDonald P.J.P."/>
            <person name="McCowen C."/>
            <person name="Montmayeur A."/>
            <person name="Murphy C."/>
            <person name="Neiman D."/>
            <person name="Pearson M."/>
            <person name="Priest M."/>
            <person name="Roberts A."/>
            <person name="Saif S."/>
            <person name="Shea T."/>
            <person name="Sisk P."/>
            <person name="Stolte C."/>
            <person name="Sykes S."/>
            <person name="Wortman J."/>
            <person name="Nusbaum C."/>
            <person name="Birren B."/>
        </authorList>
    </citation>
    <scope>NUCLEOTIDE SEQUENCE [LARGE SCALE GENOMIC DNA]</scope>
    <source>
        <strain evidence="4">floridensis</strain>
    </source>
</reference>
<proteinExistence type="predicted"/>
<dbReference type="AlphaFoldDB" id="L2GYS2"/>
<protein>
    <submittedName>
        <fullName evidence="3">Uncharacterized protein</fullName>
    </submittedName>
</protein>
<feature type="region of interest" description="Disordered" evidence="1">
    <location>
        <begin position="70"/>
        <end position="127"/>
    </location>
</feature>
<keyword evidence="4" id="KW-1185">Reference proteome</keyword>
<gene>
    <name evidence="3" type="ORF">VCUG_00291</name>
</gene>
<accession>L2GYS2</accession>
<evidence type="ECO:0000313" key="4">
    <source>
        <dbReference type="Proteomes" id="UP000011081"/>
    </source>
</evidence>
<feature type="compositionally biased region" description="Basic and acidic residues" evidence="1">
    <location>
        <begin position="78"/>
        <end position="88"/>
    </location>
</feature>